<protein>
    <submittedName>
        <fullName evidence="2">Uncharacterized protein</fullName>
    </submittedName>
</protein>
<name>C4YM14_CANAW</name>
<dbReference type="AlphaFoldDB" id="C4YM14"/>
<reference evidence="2 3" key="1">
    <citation type="journal article" date="2009" name="Nature">
        <title>Evolution of pathogenicity and sexual reproduction in eight Candida genomes.</title>
        <authorList>
            <person name="Butler G."/>
            <person name="Rasmussen M.D."/>
            <person name="Lin M.F."/>
            <person name="Santos M.A."/>
            <person name="Sakthikumar S."/>
            <person name="Munro C.A."/>
            <person name="Rheinbay E."/>
            <person name="Grabherr M."/>
            <person name="Forche A."/>
            <person name="Reedy J.L."/>
            <person name="Agrafioti I."/>
            <person name="Arnaud M.B."/>
            <person name="Bates S."/>
            <person name="Brown A.J."/>
            <person name="Brunke S."/>
            <person name="Costanzo M.C."/>
            <person name="Fitzpatrick D.A."/>
            <person name="de Groot P.W."/>
            <person name="Harris D."/>
            <person name="Hoyer L.L."/>
            <person name="Hube B."/>
            <person name="Klis F.M."/>
            <person name="Kodira C."/>
            <person name="Lennard N."/>
            <person name="Logue M.E."/>
            <person name="Martin R."/>
            <person name="Neiman A.M."/>
            <person name="Nikolaou E."/>
            <person name="Quail M.A."/>
            <person name="Quinn J."/>
            <person name="Santos M.C."/>
            <person name="Schmitzberger F.F."/>
            <person name="Sherlock G."/>
            <person name="Shah P."/>
            <person name="Silverstein K.A."/>
            <person name="Skrzypek M.S."/>
            <person name="Soll D."/>
            <person name="Staggs R."/>
            <person name="Stansfield I."/>
            <person name="Stumpf M.P."/>
            <person name="Sudbery P.E."/>
            <person name="Srikantha T."/>
            <person name="Zeng Q."/>
            <person name="Berman J."/>
            <person name="Berriman M."/>
            <person name="Heitman J."/>
            <person name="Gow N.A."/>
            <person name="Lorenz M.C."/>
            <person name="Birren B.W."/>
            <person name="Kellis M."/>
            <person name="Cuomo C.A."/>
        </authorList>
    </citation>
    <scope>NUCLEOTIDE SEQUENCE [LARGE SCALE GENOMIC DNA]</scope>
    <source>
        <strain evidence="2 3">WO-1</strain>
    </source>
</reference>
<evidence type="ECO:0000313" key="2">
    <source>
        <dbReference type="EMBL" id="EEQ43645.1"/>
    </source>
</evidence>
<dbReference type="HOGENOM" id="CLU_1916781_0_0_1"/>
<dbReference type="VEuPathDB" id="FungiDB:CAWG_01889"/>
<keyword evidence="3" id="KW-1185">Reference proteome</keyword>
<evidence type="ECO:0000313" key="3">
    <source>
        <dbReference type="Proteomes" id="UP000001429"/>
    </source>
</evidence>
<keyword evidence="1" id="KW-1133">Transmembrane helix</keyword>
<organism evidence="2 3">
    <name type="scientific">Candida albicans (strain WO-1)</name>
    <name type="common">Yeast</name>
    <dbReference type="NCBI Taxonomy" id="294748"/>
    <lineage>
        <taxon>Eukaryota</taxon>
        <taxon>Fungi</taxon>
        <taxon>Dikarya</taxon>
        <taxon>Ascomycota</taxon>
        <taxon>Saccharomycotina</taxon>
        <taxon>Pichiomycetes</taxon>
        <taxon>Debaryomycetaceae</taxon>
        <taxon>Candida/Lodderomyces clade</taxon>
        <taxon>Candida</taxon>
    </lineage>
</organism>
<evidence type="ECO:0000256" key="1">
    <source>
        <dbReference type="SAM" id="Phobius"/>
    </source>
</evidence>
<dbReference type="PaxDb" id="5476-C4YM14"/>
<feature type="transmembrane region" description="Helical" evidence="1">
    <location>
        <begin position="12"/>
        <end position="35"/>
    </location>
</feature>
<keyword evidence="1" id="KW-0812">Transmembrane</keyword>
<accession>C4YM14</accession>
<dbReference type="Proteomes" id="UP000001429">
    <property type="component" value="Chromosome R"/>
</dbReference>
<dbReference type="EMBL" id="CM000309">
    <property type="protein sequence ID" value="EEQ43645.1"/>
    <property type="molecule type" value="Genomic_DNA"/>
</dbReference>
<proteinExistence type="predicted"/>
<sequence>MKGDKKKFSPLFFFSYCQFLVVRVAFFFLVPHFSITRSFLLSPLPLFSSLPSSSPPPKSLSNKFFFSFLQNSDHSLCPPASPRFSHQILFFQQTFLLSPLFSSAHFYYHNYNQSFGTRTHPIHPQSFDTTHI</sequence>
<keyword evidence="1" id="KW-0472">Membrane</keyword>
<gene>
    <name evidence="2" type="ORF">CAWG_01889</name>
</gene>